<gene>
    <name evidence="12 14" type="primary">murA</name>
    <name evidence="14" type="ORF">OF850_06575</name>
</gene>
<keyword evidence="5 12" id="KW-0808">Transferase</keyword>
<reference evidence="14 15" key="1">
    <citation type="submission" date="2022-10" db="EMBL/GenBank/DDBJ databases">
        <title>Roseococcus glaciei nov., sp. nov., isolated from glacier.</title>
        <authorList>
            <person name="Liu Q."/>
            <person name="Xin Y.-H."/>
        </authorList>
    </citation>
    <scope>NUCLEOTIDE SEQUENCE [LARGE SCALE GENOMIC DNA]</scope>
    <source>
        <strain evidence="14 15">MDT2-1-1</strain>
    </source>
</reference>
<keyword evidence="7 12" id="KW-0573">Peptidoglycan synthesis</keyword>
<evidence type="ECO:0000256" key="8">
    <source>
        <dbReference type="ARBA" id="ARBA00023306"/>
    </source>
</evidence>
<dbReference type="GO" id="GO:0008760">
    <property type="term" value="F:UDP-N-acetylglucosamine 1-carboxyvinyltransferase activity"/>
    <property type="evidence" value="ECO:0007669"/>
    <property type="project" value="UniProtKB-EC"/>
</dbReference>
<dbReference type="InterPro" id="IPR013792">
    <property type="entry name" value="RNA3'P_cycl/enolpyr_Trfase_a/b"/>
</dbReference>
<evidence type="ECO:0000259" key="13">
    <source>
        <dbReference type="Pfam" id="PF00275"/>
    </source>
</evidence>
<feature type="binding site" evidence="12">
    <location>
        <position position="307"/>
    </location>
    <ligand>
        <name>UDP-N-acetyl-alpha-D-glucosamine</name>
        <dbReference type="ChEBI" id="CHEBI:57705"/>
    </ligand>
</feature>
<evidence type="ECO:0000256" key="1">
    <source>
        <dbReference type="ARBA" id="ARBA00004496"/>
    </source>
</evidence>
<dbReference type="EMBL" id="JAPFQI010000002">
    <property type="protein sequence ID" value="MCW8085283.1"/>
    <property type="molecule type" value="Genomic_DNA"/>
</dbReference>
<dbReference type="CDD" id="cd01555">
    <property type="entry name" value="UdpNAET"/>
    <property type="match status" value="1"/>
</dbReference>
<evidence type="ECO:0000256" key="4">
    <source>
        <dbReference type="ARBA" id="ARBA00022618"/>
    </source>
</evidence>
<comment type="caution">
    <text evidence="12">Lacks conserved residue(s) required for the propagation of feature annotation.</text>
</comment>
<feature type="domain" description="Enolpyruvate transferase" evidence="13">
    <location>
        <begin position="7"/>
        <end position="408"/>
    </location>
</feature>
<keyword evidence="4 12" id="KW-0132">Cell division</keyword>
<dbReference type="Gene3D" id="3.65.10.10">
    <property type="entry name" value="Enolpyruvate transferase domain"/>
    <property type="match status" value="2"/>
</dbReference>
<comment type="caution">
    <text evidence="14">The sequence shown here is derived from an EMBL/GenBank/DDBJ whole genome shotgun (WGS) entry which is preliminary data.</text>
</comment>
<feature type="binding site" evidence="12">
    <location>
        <position position="329"/>
    </location>
    <ligand>
        <name>UDP-N-acetyl-alpha-D-glucosamine</name>
        <dbReference type="ChEBI" id="CHEBI:57705"/>
    </ligand>
</feature>
<sequence>MDRIRIRGGKPLSGRVPISGAKNAALPLMAAGLLADGPLVLTNAPDLADIATMTLLLRHHGLQVEHDKAARTLSISGSATELEAPYDIVRRMRASVLVLGPLLARHGRARVSLPGGCAIGTRPVDLHIKGLEQLGAEIEITSGYIEARAPGGKLRGARIIFPQVSVGATENLLMAACLAEGETELVNAAREPEISDLAMCLMRMGARIEGIGTDRLRVEGGATLLAATHPIVPDRIEAGTYACAAAITGGQLHLEGARLEHLGSVARVLRDAGVDVAETHTGLTVTRRNGLRGADVMTEPFPGFATDMQAQYMALMTVAEGASMITETIFENRFMHVPELMRMGARINFHGSSAIVRGVPRLSGAPVMATDLRASVSLVLAGLAAEGETIVNRVYHLDRGYESVEAKLASVGAEIERLPG</sequence>
<dbReference type="Proteomes" id="UP001526430">
    <property type="component" value="Unassembled WGS sequence"/>
</dbReference>
<dbReference type="EC" id="2.5.1.7" evidence="12"/>
<dbReference type="PANTHER" id="PTHR43783:SF1">
    <property type="entry name" value="UDP-N-ACETYLGLUCOSAMINE 1-CARBOXYVINYLTRANSFERASE"/>
    <property type="match status" value="1"/>
</dbReference>
<organism evidence="14 15">
    <name type="scientific">Sabulicella glaciei</name>
    <dbReference type="NCBI Taxonomy" id="2984948"/>
    <lineage>
        <taxon>Bacteria</taxon>
        <taxon>Pseudomonadati</taxon>
        <taxon>Pseudomonadota</taxon>
        <taxon>Alphaproteobacteria</taxon>
        <taxon>Acetobacterales</taxon>
        <taxon>Acetobacteraceae</taxon>
        <taxon>Sabulicella</taxon>
    </lineage>
</organism>
<dbReference type="PANTHER" id="PTHR43783">
    <property type="entry name" value="UDP-N-ACETYLGLUCOSAMINE 1-CARBOXYVINYLTRANSFERASE"/>
    <property type="match status" value="1"/>
</dbReference>
<comment type="function">
    <text evidence="12">Cell wall formation. Adds enolpyruvyl to UDP-N-acetylglucosamine.</text>
</comment>
<dbReference type="InterPro" id="IPR036968">
    <property type="entry name" value="Enolpyruvate_Tfrase_sf"/>
</dbReference>
<comment type="similarity">
    <text evidence="10 12">Belongs to the EPSP synthase family. MurA subfamily.</text>
</comment>
<comment type="catalytic activity">
    <reaction evidence="11 12">
        <text>phosphoenolpyruvate + UDP-N-acetyl-alpha-D-glucosamine = UDP-N-acetyl-3-O-(1-carboxyvinyl)-alpha-D-glucosamine + phosphate</text>
        <dbReference type="Rhea" id="RHEA:18681"/>
        <dbReference type="ChEBI" id="CHEBI:43474"/>
        <dbReference type="ChEBI" id="CHEBI:57705"/>
        <dbReference type="ChEBI" id="CHEBI:58702"/>
        <dbReference type="ChEBI" id="CHEBI:68483"/>
        <dbReference type="EC" id="2.5.1.7"/>
    </reaction>
</comment>
<dbReference type="InterPro" id="IPR050068">
    <property type="entry name" value="MurA_subfamily"/>
</dbReference>
<evidence type="ECO:0000256" key="5">
    <source>
        <dbReference type="ARBA" id="ARBA00022679"/>
    </source>
</evidence>
<keyword evidence="3 12" id="KW-0963">Cytoplasm</keyword>
<evidence type="ECO:0000256" key="12">
    <source>
        <dbReference type="HAMAP-Rule" id="MF_00111"/>
    </source>
</evidence>
<evidence type="ECO:0000313" key="15">
    <source>
        <dbReference type="Proteomes" id="UP001526430"/>
    </source>
</evidence>
<accession>A0ABT3NTS0</accession>
<dbReference type="Pfam" id="PF00275">
    <property type="entry name" value="EPSP_synthase"/>
    <property type="match status" value="1"/>
</dbReference>
<feature type="binding site" evidence="12">
    <location>
        <position position="93"/>
    </location>
    <ligand>
        <name>UDP-N-acetyl-alpha-D-glucosamine</name>
        <dbReference type="ChEBI" id="CHEBI:57705"/>
    </ligand>
</feature>
<keyword evidence="6 12" id="KW-0133">Cell shape</keyword>
<feature type="modified residue" description="2-(S-cysteinyl)pyruvic acid O-phosphothioketal" evidence="12">
    <location>
        <position position="117"/>
    </location>
</feature>
<evidence type="ECO:0000256" key="3">
    <source>
        <dbReference type="ARBA" id="ARBA00022490"/>
    </source>
</evidence>
<feature type="active site" description="Proton donor" evidence="12">
    <location>
        <position position="117"/>
    </location>
</feature>
<keyword evidence="8 12" id="KW-0131">Cell cycle</keyword>
<evidence type="ECO:0000256" key="10">
    <source>
        <dbReference type="ARBA" id="ARBA00038367"/>
    </source>
</evidence>
<protein>
    <recommendedName>
        <fullName evidence="12">UDP-N-acetylglucosamine 1-carboxyvinyltransferase</fullName>
        <ecNumber evidence="12">2.5.1.7</ecNumber>
    </recommendedName>
    <alternativeName>
        <fullName evidence="12">Enoylpyruvate transferase</fullName>
    </alternativeName>
    <alternativeName>
        <fullName evidence="12">UDP-N-acetylglucosamine enolpyruvyl transferase</fullName>
        <shortName evidence="12">EPT</shortName>
    </alternativeName>
</protein>
<dbReference type="SUPFAM" id="SSF55205">
    <property type="entry name" value="EPT/RTPC-like"/>
    <property type="match status" value="1"/>
</dbReference>
<feature type="binding site" evidence="12">
    <location>
        <begin position="122"/>
        <end position="126"/>
    </location>
    <ligand>
        <name>UDP-N-acetyl-alpha-D-glucosamine</name>
        <dbReference type="ChEBI" id="CHEBI:57705"/>
    </ligand>
</feature>
<dbReference type="RefSeq" id="WP_301589141.1">
    <property type="nucleotide sequence ID" value="NZ_JAPFQI010000002.1"/>
</dbReference>
<evidence type="ECO:0000256" key="7">
    <source>
        <dbReference type="ARBA" id="ARBA00022984"/>
    </source>
</evidence>
<keyword evidence="15" id="KW-1185">Reference proteome</keyword>
<comment type="subcellular location">
    <subcellularLocation>
        <location evidence="1 12">Cytoplasm</location>
    </subcellularLocation>
</comment>
<evidence type="ECO:0000256" key="6">
    <source>
        <dbReference type="ARBA" id="ARBA00022960"/>
    </source>
</evidence>
<feature type="binding site" evidence="12">
    <location>
        <begin position="22"/>
        <end position="23"/>
    </location>
    <ligand>
        <name>phosphoenolpyruvate</name>
        <dbReference type="ChEBI" id="CHEBI:58702"/>
    </ligand>
</feature>
<dbReference type="InterPro" id="IPR005750">
    <property type="entry name" value="UDP_GlcNAc_COvinyl_MurA"/>
</dbReference>
<keyword evidence="12" id="KW-0670">Pyruvate</keyword>
<dbReference type="NCBIfam" id="TIGR01072">
    <property type="entry name" value="murA"/>
    <property type="match status" value="1"/>
</dbReference>
<dbReference type="NCBIfam" id="NF006873">
    <property type="entry name" value="PRK09369.1"/>
    <property type="match status" value="1"/>
</dbReference>
<evidence type="ECO:0000256" key="2">
    <source>
        <dbReference type="ARBA" id="ARBA00004752"/>
    </source>
</evidence>
<evidence type="ECO:0000256" key="9">
    <source>
        <dbReference type="ARBA" id="ARBA00023316"/>
    </source>
</evidence>
<proteinExistence type="inferred from homology"/>
<keyword evidence="9 12" id="KW-0961">Cell wall biogenesis/degradation</keyword>
<comment type="pathway">
    <text evidence="2 12">Cell wall biogenesis; peptidoglycan biosynthesis.</text>
</comment>
<dbReference type="HAMAP" id="MF_00111">
    <property type="entry name" value="MurA"/>
    <property type="match status" value="1"/>
</dbReference>
<evidence type="ECO:0000256" key="11">
    <source>
        <dbReference type="ARBA" id="ARBA00047527"/>
    </source>
</evidence>
<dbReference type="InterPro" id="IPR001986">
    <property type="entry name" value="Enolpyruvate_Tfrase_dom"/>
</dbReference>
<name>A0ABT3NTS0_9PROT</name>
<evidence type="ECO:0000313" key="14">
    <source>
        <dbReference type="EMBL" id="MCW8085283.1"/>
    </source>
</evidence>